<dbReference type="EMBL" id="JACYCC010000034">
    <property type="protein sequence ID" value="KAF8683168.1"/>
    <property type="molecule type" value="Genomic_DNA"/>
</dbReference>
<evidence type="ECO:0000256" key="10">
    <source>
        <dbReference type="ARBA" id="ARBA00023277"/>
    </source>
</evidence>
<dbReference type="SUPFAM" id="SSF51011">
    <property type="entry name" value="Glycosyl hydrolase domain"/>
    <property type="match status" value="1"/>
</dbReference>
<organism evidence="16 17">
    <name type="scientific">Rhizoctonia solani</name>
    <dbReference type="NCBI Taxonomy" id="456999"/>
    <lineage>
        <taxon>Eukaryota</taxon>
        <taxon>Fungi</taxon>
        <taxon>Dikarya</taxon>
        <taxon>Basidiomycota</taxon>
        <taxon>Agaricomycotina</taxon>
        <taxon>Agaricomycetes</taxon>
        <taxon>Cantharellales</taxon>
        <taxon>Ceratobasidiaceae</taxon>
        <taxon>Rhizoctonia</taxon>
    </lineage>
</organism>
<keyword evidence="11 13" id="KW-0326">Glycosidase</keyword>
<dbReference type="SUPFAM" id="SSF51445">
    <property type="entry name" value="(Trans)glycosidases"/>
    <property type="match status" value="1"/>
</dbReference>
<dbReference type="FunFam" id="3.20.20.70:FF:000197">
    <property type="entry name" value="Alpha-galactosidase"/>
    <property type="match status" value="1"/>
</dbReference>
<sequence>MPKARSYITLRAMYHLKFLPLLLAATGALALDNGLSRTPALGFNGYNAFGCSGSETNYKTTADQLVSLGLKDVGYQYLNIDCGWQGTARNSSGAFTWNTALFPSGIPSLVNYVHQKGLKFGLYGDAGYYSCDSSGGNSKWLGSRGAVIELLLRESLTYRRVGYEKQDAILYASWNIDYLKYDNCYITSPNEFLNYNPSIPLQPFYTLMRDSLNATGKSIVYSCNWGIQDPARWEPTGNSWRINDIADGWDHVVRIINEVFPITGFARPGAWNDLDMLEVGNKGMTIEEQKTHFAFWAAAKSPLLIGTNLATISSDALAILKNPRLLAVNQDSLGKSIGLQRRYAGDKDVWSGPLADGSTVVIVINWQNSARSLSFNLADIGASSANVIDLWTGSNLGKLTGSYTANIAAHGSFALKLSSIQVVIPPTFTYYAAASPSNTLSGGANTRVVNSTITMVGYVGNGAGTLKFNNIDGGAGGTKLVAFDYIHADWTMSNTACSNCRNAYVSVNGGTAVQVQFPISGMTWDILYSGFKVSLSGFQSGKNNIITITNPSAYAPDFYRIGIAN</sequence>
<evidence type="ECO:0000313" key="17">
    <source>
        <dbReference type="Proteomes" id="UP000650582"/>
    </source>
</evidence>
<evidence type="ECO:0000259" key="15">
    <source>
        <dbReference type="Pfam" id="PF17801"/>
    </source>
</evidence>
<dbReference type="Gene3D" id="3.20.20.70">
    <property type="entry name" value="Aldolase class I"/>
    <property type="match status" value="1"/>
</dbReference>
<evidence type="ECO:0000256" key="14">
    <source>
        <dbReference type="SAM" id="SignalP"/>
    </source>
</evidence>
<feature type="domain" description="Alpha galactosidase C-terminal" evidence="15">
    <location>
        <begin position="345"/>
        <end position="417"/>
    </location>
</feature>
<dbReference type="GO" id="GO:0004557">
    <property type="term" value="F:alpha-galactosidase activity"/>
    <property type="evidence" value="ECO:0007669"/>
    <property type="project" value="UniProtKB-EC"/>
</dbReference>
<dbReference type="GO" id="GO:0000272">
    <property type="term" value="P:polysaccharide catabolic process"/>
    <property type="evidence" value="ECO:0007669"/>
    <property type="project" value="UniProtKB-KW"/>
</dbReference>
<dbReference type="InterPro" id="IPR013780">
    <property type="entry name" value="Glyco_hydro_b"/>
</dbReference>
<keyword evidence="6 14" id="KW-0732">Signal</keyword>
<dbReference type="PANTHER" id="PTHR11452:SF75">
    <property type="entry name" value="ALPHA-GALACTOSIDASE MEL1"/>
    <property type="match status" value="1"/>
</dbReference>
<keyword evidence="10" id="KW-0119">Carbohydrate metabolism</keyword>
<evidence type="ECO:0000256" key="9">
    <source>
        <dbReference type="ARBA" id="ARBA00023180"/>
    </source>
</evidence>
<evidence type="ECO:0000256" key="6">
    <source>
        <dbReference type="ARBA" id="ARBA00022729"/>
    </source>
</evidence>
<dbReference type="Gene3D" id="2.60.120.260">
    <property type="entry name" value="Galactose-binding domain-like"/>
    <property type="match status" value="1"/>
</dbReference>
<evidence type="ECO:0000256" key="2">
    <source>
        <dbReference type="ARBA" id="ARBA00004613"/>
    </source>
</evidence>
<feature type="signal peptide" evidence="14">
    <location>
        <begin position="1"/>
        <end position="30"/>
    </location>
</feature>
<keyword evidence="7 13" id="KW-0378">Hydrolase</keyword>
<dbReference type="PRINTS" id="PR00740">
    <property type="entry name" value="GLHYDRLASE27"/>
</dbReference>
<comment type="similarity">
    <text evidence="3 13">Belongs to the glycosyl hydrolase 27 family.</text>
</comment>
<dbReference type="InterPro" id="IPR017853">
    <property type="entry name" value="GH"/>
</dbReference>
<evidence type="ECO:0000256" key="1">
    <source>
        <dbReference type="ARBA" id="ARBA00001255"/>
    </source>
</evidence>
<evidence type="ECO:0000256" key="11">
    <source>
        <dbReference type="ARBA" id="ARBA00023295"/>
    </source>
</evidence>
<gene>
    <name evidence="16" type="ORF">RHS04_01885</name>
</gene>
<feature type="chain" id="PRO_5034396279" description="Alpha-galactosidase" evidence="14">
    <location>
        <begin position="31"/>
        <end position="565"/>
    </location>
</feature>
<evidence type="ECO:0000256" key="8">
    <source>
        <dbReference type="ARBA" id="ARBA00023157"/>
    </source>
</evidence>
<evidence type="ECO:0000256" key="12">
    <source>
        <dbReference type="ARBA" id="ARBA00023326"/>
    </source>
</evidence>
<dbReference type="InterPro" id="IPR041233">
    <property type="entry name" value="Melibiase_C"/>
</dbReference>
<keyword evidence="5" id="KW-0964">Secreted</keyword>
<name>A0A8H7HEN8_9AGAM</name>
<dbReference type="EC" id="3.2.1.22" evidence="4 13"/>
<dbReference type="Gene3D" id="2.60.40.1180">
    <property type="entry name" value="Golgi alpha-mannosidase II"/>
    <property type="match status" value="1"/>
</dbReference>
<dbReference type="InterPro" id="IPR002241">
    <property type="entry name" value="Glyco_hydro_27"/>
</dbReference>
<dbReference type="PANTHER" id="PTHR11452">
    <property type="entry name" value="ALPHA-GALACTOSIDASE/ALPHA-N-ACETYLGALACTOSAMINIDASE"/>
    <property type="match status" value="1"/>
</dbReference>
<dbReference type="Pfam" id="PF17801">
    <property type="entry name" value="Melibiase_C"/>
    <property type="match status" value="1"/>
</dbReference>
<dbReference type="Proteomes" id="UP000650582">
    <property type="component" value="Unassembled WGS sequence"/>
</dbReference>
<reference evidence="16" key="1">
    <citation type="submission" date="2020-09" db="EMBL/GenBank/DDBJ databases">
        <title>Comparative genome analyses of four rice-infecting Rhizoctonia solani isolates reveal extensive enrichment of homogalacturonan modification genes.</title>
        <authorList>
            <person name="Lee D.-Y."/>
            <person name="Jeon J."/>
            <person name="Kim K.-T."/>
            <person name="Cheong K."/>
            <person name="Song H."/>
            <person name="Choi G."/>
            <person name="Ko J."/>
            <person name="Opiyo S.O."/>
            <person name="Zuo S."/>
            <person name="Madhav S."/>
            <person name="Lee Y.-H."/>
            <person name="Wang G.-L."/>
        </authorList>
    </citation>
    <scope>NUCLEOTIDE SEQUENCE</scope>
    <source>
        <strain evidence="16">AG1-IA YN-7</strain>
    </source>
</reference>
<dbReference type="InterPro" id="IPR013785">
    <property type="entry name" value="Aldolase_TIM"/>
</dbReference>
<accession>A0A8H7HEN8</accession>
<dbReference type="CDD" id="cd14792">
    <property type="entry name" value="GH27"/>
    <property type="match status" value="1"/>
</dbReference>
<dbReference type="GO" id="GO:0005576">
    <property type="term" value="C:extracellular region"/>
    <property type="evidence" value="ECO:0007669"/>
    <property type="project" value="UniProtKB-SubCell"/>
</dbReference>
<keyword evidence="12" id="KW-0624">Polysaccharide degradation</keyword>
<evidence type="ECO:0000256" key="3">
    <source>
        <dbReference type="ARBA" id="ARBA00009743"/>
    </source>
</evidence>
<keyword evidence="9" id="KW-0325">Glycoprotein</keyword>
<protein>
    <recommendedName>
        <fullName evidence="4 13">Alpha-galactosidase</fullName>
        <ecNumber evidence="4 13">3.2.1.22</ecNumber>
    </recommendedName>
    <alternativeName>
        <fullName evidence="13">Melibiase</fullName>
    </alternativeName>
</protein>
<evidence type="ECO:0000256" key="4">
    <source>
        <dbReference type="ARBA" id="ARBA00012755"/>
    </source>
</evidence>
<comment type="subcellular location">
    <subcellularLocation>
        <location evidence="2">Secreted</location>
    </subcellularLocation>
</comment>
<evidence type="ECO:0000256" key="13">
    <source>
        <dbReference type="RuleBase" id="RU361168"/>
    </source>
</evidence>
<dbReference type="Pfam" id="PF16499">
    <property type="entry name" value="Melibiase_2"/>
    <property type="match status" value="2"/>
</dbReference>
<dbReference type="FunFam" id="2.60.40.1180:FF:000008">
    <property type="entry name" value="Alpha-galactosidase"/>
    <property type="match status" value="1"/>
</dbReference>
<comment type="caution">
    <text evidence="16">The sequence shown here is derived from an EMBL/GenBank/DDBJ whole genome shotgun (WGS) entry which is preliminary data.</text>
</comment>
<evidence type="ECO:0000256" key="7">
    <source>
        <dbReference type="ARBA" id="ARBA00022801"/>
    </source>
</evidence>
<evidence type="ECO:0000313" key="16">
    <source>
        <dbReference type="EMBL" id="KAF8683168.1"/>
    </source>
</evidence>
<dbReference type="CDD" id="cd04081">
    <property type="entry name" value="CBM35_galactosidase-like"/>
    <property type="match status" value="1"/>
</dbReference>
<evidence type="ECO:0000256" key="5">
    <source>
        <dbReference type="ARBA" id="ARBA00022525"/>
    </source>
</evidence>
<proteinExistence type="inferred from homology"/>
<keyword evidence="8 13" id="KW-1015">Disulfide bond</keyword>
<dbReference type="AlphaFoldDB" id="A0A8H7HEN8"/>
<comment type="catalytic activity">
    <reaction evidence="1 13">
        <text>Hydrolysis of terminal, non-reducing alpha-D-galactose residues in alpha-D-galactosides, including galactose oligosaccharides, galactomannans and galactolipids.</text>
        <dbReference type="EC" id="3.2.1.22"/>
    </reaction>
</comment>